<feature type="transmembrane region" description="Helical" evidence="1">
    <location>
        <begin position="12"/>
        <end position="31"/>
    </location>
</feature>
<dbReference type="OrthoDB" id="938262at2"/>
<dbReference type="HOGENOM" id="CLU_035214_0_0_10"/>
<feature type="transmembrane region" description="Helical" evidence="1">
    <location>
        <begin position="145"/>
        <end position="163"/>
    </location>
</feature>
<name>I0K3A2_9BACT</name>
<gene>
    <name evidence="2" type="ORF">FAES_0594</name>
</gene>
<feature type="transmembrane region" description="Helical" evidence="1">
    <location>
        <begin position="205"/>
        <end position="223"/>
    </location>
</feature>
<dbReference type="eggNOG" id="ENOG502ZB5D">
    <property type="taxonomic scope" value="Bacteria"/>
</dbReference>
<dbReference type="PATRIC" id="fig|1166018.3.peg.603"/>
<evidence type="ECO:0000313" key="3">
    <source>
        <dbReference type="Proteomes" id="UP000011058"/>
    </source>
</evidence>
<keyword evidence="1" id="KW-0812">Transmembrane</keyword>
<proteinExistence type="predicted"/>
<reference evidence="2 3" key="1">
    <citation type="journal article" date="2012" name="J. Bacteriol.">
        <title>Genome Sequence of Fibrella aestuarina BUZ 2T, a Filamentous Marine Bacterium.</title>
        <authorList>
            <person name="Filippini M."/>
            <person name="Qi W."/>
            <person name="Blom J."/>
            <person name="Goesmann A."/>
            <person name="Smits T.H."/>
            <person name="Bagheri H.C."/>
        </authorList>
    </citation>
    <scope>NUCLEOTIDE SEQUENCE [LARGE SCALE GENOMIC DNA]</scope>
    <source>
        <strain evidence="3">BUZ 2T</strain>
    </source>
</reference>
<organism evidence="2 3">
    <name type="scientific">Fibrella aestuarina BUZ 2</name>
    <dbReference type="NCBI Taxonomy" id="1166018"/>
    <lineage>
        <taxon>Bacteria</taxon>
        <taxon>Pseudomonadati</taxon>
        <taxon>Bacteroidota</taxon>
        <taxon>Cytophagia</taxon>
        <taxon>Cytophagales</taxon>
        <taxon>Spirosomataceae</taxon>
        <taxon>Fibrella</taxon>
    </lineage>
</organism>
<evidence type="ECO:0000313" key="2">
    <source>
        <dbReference type="EMBL" id="CCG98605.1"/>
    </source>
</evidence>
<feature type="transmembrane region" description="Helical" evidence="1">
    <location>
        <begin position="310"/>
        <end position="329"/>
    </location>
</feature>
<keyword evidence="3" id="KW-1185">Reference proteome</keyword>
<dbReference type="STRING" id="1166018.FAES_0594"/>
<dbReference type="EMBL" id="HE796683">
    <property type="protein sequence ID" value="CCG98605.1"/>
    <property type="molecule type" value="Genomic_DNA"/>
</dbReference>
<dbReference type="AlphaFoldDB" id="I0K3A2"/>
<accession>I0K3A2</accession>
<feature type="transmembrane region" description="Helical" evidence="1">
    <location>
        <begin position="175"/>
        <end position="199"/>
    </location>
</feature>
<dbReference type="KEGG" id="fae:FAES_0594"/>
<feature type="transmembrane region" description="Helical" evidence="1">
    <location>
        <begin position="335"/>
        <end position="358"/>
    </location>
</feature>
<dbReference type="RefSeq" id="WP_015329705.1">
    <property type="nucleotide sequence ID" value="NC_020054.1"/>
</dbReference>
<evidence type="ECO:0008006" key="4">
    <source>
        <dbReference type="Google" id="ProtNLM"/>
    </source>
</evidence>
<protein>
    <recommendedName>
        <fullName evidence="4">Glycosyltransferase RgtA/B/C/D-like domain-containing protein</fullName>
    </recommendedName>
</protein>
<keyword evidence="1" id="KW-0472">Membrane</keyword>
<feature type="transmembrane region" description="Helical" evidence="1">
    <location>
        <begin position="93"/>
        <end position="113"/>
    </location>
</feature>
<feature type="transmembrane region" description="Helical" evidence="1">
    <location>
        <begin position="244"/>
        <end position="261"/>
    </location>
</feature>
<evidence type="ECO:0000256" key="1">
    <source>
        <dbReference type="SAM" id="Phobius"/>
    </source>
</evidence>
<dbReference type="Proteomes" id="UP000011058">
    <property type="component" value="Chromosome"/>
</dbReference>
<feature type="transmembrane region" description="Helical" evidence="1">
    <location>
        <begin position="370"/>
        <end position="389"/>
    </location>
</feature>
<keyword evidence="1" id="KW-1133">Transmembrane helix</keyword>
<feature type="transmembrane region" description="Helical" evidence="1">
    <location>
        <begin position="267"/>
        <end position="289"/>
    </location>
</feature>
<sequence>MTALPRSFSVWTIGLIALPVLVFGGLLYTYALNIPWYDDIEAFVAFLPAYDRAPTFGEKLYWLLKPNNEHRIFFGKVVTVAIARLTGELNFRYIILVGGGCLLGILTIFSRVFRWQKTPWLWFAPVPFVLLHPQFHLASLWAITSMQHLGATFFVMLSLYLLAKPASTGRFGGAVLAQTIAALSMSNGLFGWVAGALVLLAQRRYGHLAAWVAISALVFWFYFHDFSSPQGNETSISFFLKHPHLVFFGFFTFIGALFDFVPNQPILWRSVLPTLAGFGIVGSIAWLVWQQRWWQKPTGQVPAERLHQRYFWLGGYTFLLVNAVVVAFLRPRFGYDLMLISNYMLYPALWICLLYMHWMGEQATRTNRSLAVVLSLSVAVWALSYTLNWPKVHKWHQSLQAYGFNQQHAAIGLAGQLNTPLADYVDQHMREVVQLGYYQYPVIHAALPDSTLLRPAASVGAFVPQPATITSLPDRWQIELLPSPALSARNPAFMLLQSDAYTYLLGNQVSVKLASFALNRPVMAVQVEAYKGSFRPGRYRLGWATTDGASTPVVRYTDQFLVVE</sequence>